<evidence type="ECO:0000256" key="2">
    <source>
        <dbReference type="ARBA" id="ARBA00022448"/>
    </source>
</evidence>
<dbReference type="InterPro" id="IPR000515">
    <property type="entry name" value="MetI-like"/>
</dbReference>
<evidence type="ECO:0000256" key="1">
    <source>
        <dbReference type="ARBA" id="ARBA00004429"/>
    </source>
</evidence>
<feature type="transmembrane region" description="Helical" evidence="8">
    <location>
        <begin position="21"/>
        <end position="52"/>
    </location>
</feature>
<proteinExistence type="inferred from homology"/>
<dbReference type="CDD" id="cd06261">
    <property type="entry name" value="TM_PBP2"/>
    <property type="match status" value="1"/>
</dbReference>
<name>A0ABQ6LS96_9RHOB</name>
<evidence type="ECO:0000256" key="7">
    <source>
        <dbReference type="ARBA" id="ARBA00023136"/>
    </source>
</evidence>
<protein>
    <submittedName>
        <fullName evidence="10">ABC transporter permease</fullName>
    </submittedName>
</protein>
<evidence type="ECO:0000259" key="9">
    <source>
        <dbReference type="PROSITE" id="PS50928"/>
    </source>
</evidence>
<dbReference type="PROSITE" id="PS50928">
    <property type="entry name" value="ABC_TM1"/>
    <property type="match status" value="1"/>
</dbReference>
<dbReference type="PANTHER" id="PTHR43357">
    <property type="entry name" value="INNER MEMBRANE ABC TRANSPORTER PERMEASE PROTEIN YDCV"/>
    <property type="match status" value="1"/>
</dbReference>
<dbReference type="SUPFAM" id="SSF161098">
    <property type="entry name" value="MetI-like"/>
    <property type="match status" value="1"/>
</dbReference>
<feature type="transmembrane region" description="Helical" evidence="8">
    <location>
        <begin position="243"/>
        <end position="264"/>
    </location>
</feature>
<keyword evidence="11" id="KW-1185">Reference proteome</keyword>
<keyword evidence="7 8" id="KW-0472">Membrane</keyword>
<dbReference type="PANTHER" id="PTHR43357:SF4">
    <property type="entry name" value="INNER MEMBRANE ABC TRANSPORTER PERMEASE PROTEIN YDCV"/>
    <property type="match status" value="1"/>
</dbReference>
<sequence length="275" mass="29832">MAGAPNQASLVERLVFRGTRIAALVILVVLVAPMIVIVPLSLTSGTLLIYPLPGLSGRWYEEFFTERLWVQATWNSVLIAVPTTVLATTLGTFAALGLNRLRSRLVPAVAVFLITPLIVPVIIYAVSAFYFYSRLGIVGTYPGLIFGHTALAIPFVVVTVNATLKNFDANLLRAALVLGATPRQAFARVTLPLILPGVLSGGLFAFITSFDELILTLFVASPEQRTLPRQLWSGVQETINPTIAAAAVVLMLVSVLVMLLAEWLRRQGRRIQGKQ</sequence>
<feature type="transmembrane region" description="Helical" evidence="8">
    <location>
        <begin position="72"/>
        <end position="96"/>
    </location>
</feature>
<feature type="transmembrane region" description="Helical" evidence="8">
    <location>
        <begin position="108"/>
        <end position="132"/>
    </location>
</feature>
<gene>
    <name evidence="10" type="ORF">LNKW23_40470</name>
</gene>
<evidence type="ECO:0000313" key="11">
    <source>
        <dbReference type="Proteomes" id="UP001239909"/>
    </source>
</evidence>
<dbReference type="EMBL" id="BSYI01000044">
    <property type="protein sequence ID" value="GMG84831.1"/>
    <property type="molecule type" value="Genomic_DNA"/>
</dbReference>
<evidence type="ECO:0000256" key="8">
    <source>
        <dbReference type="RuleBase" id="RU363032"/>
    </source>
</evidence>
<keyword evidence="3" id="KW-1003">Cell membrane</keyword>
<evidence type="ECO:0000313" key="10">
    <source>
        <dbReference type="EMBL" id="GMG84831.1"/>
    </source>
</evidence>
<feature type="transmembrane region" description="Helical" evidence="8">
    <location>
        <begin position="144"/>
        <end position="164"/>
    </location>
</feature>
<keyword evidence="2 8" id="KW-0813">Transport</keyword>
<feature type="domain" description="ABC transmembrane type-1" evidence="9">
    <location>
        <begin position="73"/>
        <end position="261"/>
    </location>
</feature>
<dbReference type="InterPro" id="IPR035906">
    <property type="entry name" value="MetI-like_sf"/>
</dbReference>
<organism evidence="10 11">
    <name type="scientific">Paralimibaculum aggregatum</name>
    <dbReference type="NCBI Taxonomy" id="3036245"/>
    <lineage>
        <taxon>Bacteria</taxon>
        <taxon>Pseudomonadati</taxon>
        <taxon>Pseudomonadota</taxon>
        <taxon>Alphaproteobacteria</taxon>
        <taxon>Rhodobacterales</taxon>
        <taxon>Paracoccaceae</taxon>
        <taxon>Paralimibaculum</taxon>
    </lineage>
</organism>
<evidence type="ECO:0000256" key="4">
    <source>
        <dbReference type="ARBA" id="ARBA00022519"/>
    </source>
</evidence>
<evidence type="ECO:0000256" key="6">
    <source>
        <dbReference type="ARBA" id="ARBA00022989"/>
    </source>
</evidence>
<dbReference type="Pfam" id="PF00528">
    <property type="entry name" value="BPD_transp_1"/>
    <property type="match status" value="1"/>
</dbReference>
<evidence type="ECO:0000256" key="5">
    <source>
        <dbReference type="ARBA" id="ARBA00022692"/>
    </source>
</evidence>
<feature type="transmembrane region" description="Helical" evidence="8">
    <location>
        <begin position="185"/>
        <end position="207"/>
    </location>
</feature>
<accession>A0ABQ6LS96</accession>
<keyword evidence="4" id="KW-0997">Cell inner membrane</keyword>
<comment type="similarity">
    <text evidence="8">Belongs to the binding-protein-dependent transport system permease family.</text>
</comment>
<dbReference type="RefSeq" id="WP_285673965.1">
    <property type="nucleotide sequence ID" value="NZ_BSYI01000044.1"/>
</dbReference>
<dbReference type="Proteomes" id="UP001239909">
    <property type="component" value="Unassembled WGS sequence"/>
</dbReference>
<comment type="subcellular location">
    <subcellularLocation>
        <location evidence="1">Cell inner membrane</location>
        <topology evidence="1">Multi-pass membrane protein</topology>
    </subcellularLocation>
    <subcellularLocation>
        <location evidence="8">Cell membrane</location>
        <topology evidence="8">Multi-pass membrane protein</topology>
    </subcellularLocation>
</comment>
<dbReference type="Gene3D" id="1.10.3720.10">
    <property type="entry name" value="MetI-like"/>
    <property type="match status" value="1"/>
</dbReference>
<reference evidence="10 11" key="1">
    <citation type="submission" date="2023-04" db="EMBL/GenBank/DDBJ databases">
        <title>Marinoamorphus aggregata gen. nov., sp. Nov., isolate from tissue of brittle star Ophioplocus japonicus.</title>
        <authorList>
            <person name="Kawano K."/>
            <person name="Sawayama S."/>
            <person name="Nakagawa S."/>
        </authorList>
    </citation>
    <scope>NUCLEOTIDE SEQUENCE [LARGE SCALE GENOMIC DNA]</scope>
    <source>
        <strain evidence="10 11">NKW23</strain>
    </source>
</reference>
<comment type="caution">
    <text evidence="10">The sequence shown here is derived from an EMBL/GenBank/DDBJ whole genome shotgun (WGS) entry which is preliminary data.</text>
</comment>
<keyword evidence="6 8" id="KW-1133">Transmembrane helix</keyword>
<evidence type="ECO:0000256" key="3">
    <source>
        <dbReference type="ARBA" id="ARBA00022475"/>
    </source>
</evidence>
<keyword evidence="5 8" id="KW-0812">Transmembrane</keyword>